<evidence type="ECO:0000313" key="3">
    <source>
        <dbReference type="EMBL" id="WAZ21766.1"/>
    </source>
</evidence>
<evidence type="ECO:0000256" key="1">
    <source>
        <dbReference type="SAM" id="Phobius"/>
    </source>
</evidence>
<feature type="transmembrane region" description="Helical" evidence="1">
    <location>
        <begin position="109"/>
        <end position="129"/>
    </location>
</feature>
<keyword evidence="1" id="KW-0472">Membrane</keyword>
<sequence>MTTAGLTLYARSRALPAAVAALAATTALALWSAQGPDPDRPFPPAALAPLLAAAAIGTSLRTPSDELDRTAARPWWRPRLLHLLTLTALATALLTLAQPVDPPTMIRNLLGATGLTAGAAVVLGARLSWLPLFGYVIAMYLGISGWTTAAALFVAGGTAYVIRGPRKTP</sequence>
<accession>A0ABY7KB89</accession>
<protein>
    <recommendedName>
        <fullName evidence="5">Metal-dependent phosphohydrolase</fullName>
    </recommendedName>
</protein>
<feature type="transmembrane region" description="Helical" evidence="1">
    <location>
        <begin position="135"/>
        <end position="162"/>
    </location>
</feature>
<feature type="chain" id="PRO_5045740488" description="Metal-dependent phosphohydrolase" evidence="2">
    <location>
        <begin position="30"/>
        <end position="169"/>
    </location>
</feature>
<keyword evidence="4" id="KW-1185">Reference proteome</keyword>
<keyword evidence="1" id="KW-1133">Transmembrane helix</keyword>
<organism evidence="3 4">
    <name type="scientific">Streptomyces cinnabarinus</name>
    <dbReference type="NCBI Taxonomy" id="67287"/>
    <lineage>
        <taxon>Bacteria</taxon>
        <taxon>Bacillati</taxon>
        <taxon>Actinomycetota</taxon>
        <taxon>Actinomycetes</taxon>
        <taxon>Kitasatosporales</taxon>
        <taxon>Streptomycetaceae</taxon>
        <taxon>Streptomyces</taxon>
    </lineage>
</organism>
<dbReference type="Proteomes" id="UP001164439">
    <property type="component" value="Chromosome"/>
</dbReference>
<proteinExistence type="predicted"/>
<keyword evidence="1" id="KW-0812">Transmembrane</keyword>
<evidence type="ECO:0008006" key="5">
    <source>
        <dbReference type="Google" id="ProtNLM"/>
    </source>
</evidence>
<evidence type="ECO:0000313" key="4">
    <source>
        <dbReference type="Proteomes" id="UP001164439"/>
    </source>
</evidence>
<name>A0ABY7KB89_9ACTN</name>
<keyword evidence="2" id="KW-0732">Signal</keyword>
<feature type="transmembrane region" description="Helical" evidence="1">
    <location>
        <begin position="80"/>
        <end position="97"/>
    </location>
</feature>
<gene>
    <name evidence="3" type="ORF">STRCI_002963</name>
</gene>
<feature type="signal peptide" evidence="2">
    <location>
        <begin position="1"/>
        <end position="29"/>
    </location>
</feature>
<dbReference type="RefSeq" id="WP_269659403.1">
    <property type="nucleotide sequence ID" value="NZ_CP114413.1"/>
</dbReference>
<evidence type="ECO:0000256" key="2">
    <source>
        <dbReference type="SAM" id="SignalP"/>
    </source>
</evidence>
<dbReference type="EMBL" id="CP114413">
    <property type="protein sequence ID" value="WAZ21766.1"/>
    <property type="molecule type" value="Genomic_DNA"/>
</dbReference>
<reference evidence="3" key="1">
    <citation type="submission" date="2022-12" db="EMBL/GenBank/DDBJ databases">
        <authorList>
            <person name="Ruckert C."/>
            <person name="Busche T."/>
            <person name="Kalinowski J."/>
            <person name="Wittmann C."/>
        </authorList>
    </citation>
    <scope>NUCLEOTIDE SEQUENCE</scope>
    <source>
        <strain evidence="3">DSM 40467</strain>
    </source>
</reference>